<protein>
    <recommendedName>
        <fullName evidence="1">EGF-like domain-containing protein</fullName>
    </recommendedName>
</protein>
<feature type="domain" description="EGF-like" evidence="1">
    <location>
        <begin position="43"/>
        <end position="57"/>
    </location>
</feature>
<reference evidence="2" key="1">
    <citation type="journal article" date="2023" name="Insect Mol. Biol.">
        <title>Genome sequencing provides insights into the evolution of gene families encoding plant cell wall-degrading enzymes in longhorned beetles.</title>
        <authorList>
            <person name="Shin N.R."/>
            <person name="Okamura Y."/>
            <person name="Kirsch R."/>
            <person name="Pauchet Y."/>
        </authorList>
    </citation>
    <scope>NUCLEOTIDE SEQUENCE</scope>
    <source>
        <strain evidence="2">MMC_N1</strain>
    </source>
</reference>
<proteinExistence type="predicted"/>
<dbReference type="PANTHER" id="PTHR22963">
    <property type="entry name" value="ENDOGLIN-RELATED"/>
    <property type="match status" value="1"/>
</dbReference>
<dbReference type="EMBL" id="JAPWTJ010001304">
    <property type="protein sequence ID" value="KAJ8972767.1"/>
    <property type="molecule type" value="Genomic_DNA"/>
</dbReference>
<dbReference type="Proteomes" id="UP001162164">
    <property type="component" value="Unassembled WGS sequence"/>
</dbReference>
<accession>A0ABQ9J4I6</accession>
<comment type="caution">
    <text evidence="2">The sequence shown here is derived from an EMBL/GenBank/DDBJ whole genome shotgun (WGS) entry which is preliminary data.</text>
</comment>
<evidence type="ECO:0000313" key="2">
    <source>
        <dbReference type="EMBL" id="KAJ8972767.1"/>
    </source>
</evidence>
<keyword evidence="3" id="KW-1185">Reference proteome</keyword>
<sequence length="75" mass="8163">MTYPFYNFFSIGPPNGDTGCQNPCINQCGVNANCNPRRHIAVCTCPAGYNGDALIQCHPVRTEVSNYQINSCSTC</sequence>
<gene>
    <name evidence="2" type="ORF">NQ317_006283</name>
</gene>
<name>A0ABQ9J4I6_9CUCU</name>
<evidence type="ECO:0000259" key="1">
    <source>
        <dbReference type="PROSITE" id="PS01186"/>
    </source>
</evidence>
<dbReference type="InterPro" id="IPR000742">
    <property type="entry name" value="EGF"/>
</dbReference>
<dbReference type="PANTHER" id="PTHR22963:SF39">
    <property type="entry name" value="DUMPY"/>
    <property type="match status" value="1"/>
</dbReference>
<dbReference type="PROSITE" id="PS01186">
    <property type="entry name" value="EGF_2"/>
    <property type="match status" value="1"/>
</dbReference>
<evidence type="ECO:0000313" key="3">
    <source>
        <dbReference type="Proteomes" id="UP001162164"/>
    </source>
</evidence>
<organism evidence="2 3">
    <name type="scientific">Molorchus minor</name>
    <dbReference type="NCBI Taxonomy" id="1323400"/>
    <lineage>
        <taxon>Eukaryota</taxon>
        <taxon>Metazoa</taxon>
        <taxon>Ecdysozoa</taxon>
        <taxon>Arthropoda</taxon>
        <taxon>Hexapoda</taxon>
        <taxon>Insecta</taxon>
        <taxon>Pterygota</taxon>
        <taxon>Neoptera</taxon>
        <taxon>Endopterygota</taxon>
        <taxon>Coleoptera</taxon>
        <taxon>Polyphaga</taxon>
        <taxon>Cucujiformia</taxon>
        <taxon>Chrysomeloidea</taxon>
        <taxon>Cerambycidae</taxon>
        <taxon>Lamiinae</taxon>
        <taxon>Monochamini</taxon>
        <taxon>Molorchus</taxon>
    </lineage>
</organism>